<comment type="caution">
    <text evidence="1">The sequence shown here is derived from an EMBL/GenBank/DDBJ whole genome shotgun (WGS) entry which is preliminary data.</text>
</comment>
<sequence length="42" mass="4581">MFTIVENAAYDTVKGEEKTVGVLKFDKDLSKEFSGRNGVDAA</sequence>
<evidence type="ECO:0000313" key="2">
    <source>
        <dbReference type="Proteomes" id="UP000242164"/>
    </source>
</evidence>
<protein>
    <submittedName>
        <fullName evidence="1">Uncharacterized protein</fullName>
    </submittedName>
</protein>
<dbReference type="Proteomes" id="UP000242164">
    <property type="component" value="Unassembled WGS sequence"/>
</dbReference>
<proteinExistence type="predicted"/>
<reference evidence="1 2" key="1">
    <citation type="submission" date="2016-08" db="EMBL/GenBank/DDBJ databases">
        <authorList>
            <person name="Loux V."/>
            <person name="Rue O."/>
        </authorList>
    </citation>
    <scope>NUCLEOTIDE SEQUENCE [LARGE SCALE GENOMIC DNA]</scope>
    <source>
        <strain evidence="1 2">AFSSA_08CEB44bac</strain>
    </source>
</reference>
<dbReference type="AlphaFoldDB" id="A0AAX2CMA7"/>
<dbReference type="Pfam" id="PF17294">
    <property type="entry name" value="Lipoprotein_22"/>
    <property type="match status" value="1"/>
</dbReference>
<name>A0AAX2CMA7_9BACI</name>
<evidence type="ECO:0000313" key="1">
    <source>
        <dbReference type="EMBL" id="SCM03838.1"/>
    </source>
</evidence>
<dbReference type="EMBL" id="FMIK01000051">
    <property type="protein sequence ID" value="SCM03838.1"/>
    <property type="molecule type" value="Genomic_DNA"/>
</dbReference>
<accession>A0AAX2CMA7</accession>
<organism evidence="1 2">
    <name type="scientific">Bacillus cytotoxicus</name>
    <dbReference type="NCBI Taxonomy" id="580165"/>
    <lineage>
        <taxon>Bacteria</taxon>
        <taxon>Bacillati</taxon>
        <taxon>Bacillota</taxon>
        <taxon>Bacilli</taxon>
        <taxon>Bacillales</taxon>
        <taxon>Bacillaceae</taxon>
        <taxon>Bacillus</taxon>
        <taxon>Bacillus cereus group</taxon>
    </lineage>
</organism>
<dbReference type="InterPro" id="IPR035253">
    <property type="entry name" value="Lipoprotein_22_bac"/>
</dbReference>
<gene>
    <name evidence="1" type="ORF">BCB44BAC_03894</name>
</gene>